<evidence type="ECO:0000313" key="4">
    <source>
        <dbReference type="Proteomes" id="UP000255110"/>
    </source>
</evidence>
<evidence type="ECO:0000313" key="1">
    <source>
        <dbReference type="EMBL" id="KTD75381.1"/>
    </source>
</evidence>
<gene>
    <name evidence="1" type="ORF">Lstg_2476</name>
    <name evidence="2" type="ORF">NCTC11991_00093</name>
</gene>
<dbReference type="RefSeq" id="WP_058478024.1">
    <property type="nucleotide sequence ID" value="NZ_CAAAIO010000030.1"/>
</dbReference>
<proteinExistence type="predicted"/>
<evidence type="ECO:0008006" key="5">
    <source>
        <dbReference type="Google" id="ProtNLM"/>
    </source>
</evidence>
<reference evidence="2 4" key="2">
    <citation type="submission" date="2018-06" db="EMBL/GenBank/DDBJ databases">
        <authorList>
            <consortium name="Pathogen Informatics"/>
            <person name="Doyle S."/>
        </authorList>
    </citation>
    <scope>NUCLEOTIDE SEQUENCE [LARGE SCALE GENOMIC DNA]</scope>
    <source>
        <strain evidence="2 4">NCTC11991</strain>
    </source>
</reference>
<keyword evidence="3" id="KW-1185">Reference proteome</keyword>
<organism evidence="2 4">
    <name type="scientific">Legionella steigerwaltii</name>
    <dbReference type="NCBI Taxonomy" id="460"/>
    <lineage>
        <taxon>Bacteria</taxon>
        <taxon>Pseudomonadati</taxon>
        <taxon>Pseudomonadota</taxon>
        <taxon>Gammaproteobacteria</taxon>
        <taxon>Legionellales</taxon>
        <taxon>Legionellaceae</taxon>
        <taxon>Legionella</taxon>
    </lineage>
</organism>
<name>A0A378L385_9GAMM</name>
<dbReference type="EMBL" id="LNYZ01000022">
    <property type="protein sequence ID" value="KTD75381.1"/>
    <property type="molecule type" value="Genomic_DNA"/>
</dbReference>
<evidence type="ECO:0000313" key="2">
    <source>
        <dbReference type="EMBL" id="STY21525.1"/>
    </source>
</evidence>
<protein>
    <recommendedName>
        <fullName evidence="5">Transposase</fullName>
    </recommendedName>
</protein>
<dbReference type="EMBL" id="UGOY01000001">
    <property type="protein sequence ID" value="STY21525.1"/>
    <property type="molecule type" value="Genomic_DNA"/>
</dbReference>
<dbReference type="AlphaFoldDB" id="A0A378L385"/>
<reference evidence="1 3" key="1">
    <citation type="submission" date="2015-11" db="EMBL/GenBank/DDBJ databases">
        <title>Genomic analysis of 38 Legionella species identifies large and diverse effector repertoires.</title>
        <authorList>
            <person name="Burstein D."/>
            <person name="Amaro F."/>
            <person name="Zusman T."/>
            <person name="Lifshitz Z."/>
            <person name="Cohen O."/>
            <person name="Gilbert J.A."/>
            <person name="Pupko T."/>
            <person name="Shuman H.A."/>
            <person name="Segal G."/>
        </authorList>
    </citation>
    <scope>NUCLEOTIDE SEQUENCE [LARGE SCALE GENOMIC DNA]</scope>
    <source>
        <strain evidence="1 3">SC-18-C9</strain>
    </source>
</reference>
<accession>A0A378L385</accession>
<evidence type="ECO:0000313" key="3">
    <source>
        <dbReference type="Proteomes" id="UP000054820"/>
    </source>
</evidence>
<dbReference type="Proteomes" id="UP000054820">
    <property type="component" value="Unassembled WGS sequence"/>
</dbReference>
<dbReference type="Proteomes" id="UP000255110">
    <property type="component" value="Unassembled WGS sequence"/>
</dbReference>
<dbReference type="OrthoDB" id="5289737at2"/>
<dbReference type="STRING" id="460.Lstg_2476"/>
<sequence>MNISVLGVDIAKNIFQLHGVDSSGKRVLKQRIEREKLSANIANLPLCTIAMESCRGANYWARVFQCYGHTVKLITRLTHQPLLDSKN</sequence>